<sequence length="104" mass="11809">MDLAKYQKVKVVLFGLLLPTLLLAYTVLLLLSGEVVFWAHSATIIYHSNEAYFLSLLWFGASGCMYSYFLLRPLKLFSHSKRKLILNFSTFLLCVGLLAAIFLV</sequence>
<organism evidence="2 3">
    <name type="scientific">Bowmanella denitrificans</name>
    <dbReference type="NCBI Taxonomy" id="366582"/>
    <lineage>
        <taxon>Bacteria</taxon>
        <taxon>Pseudomonadati</taxon>
        <taxon>Pseudomonadota</taxon>
        <taxon>Gammaproteobacteria</taxon>
        <taxon>Alteromonadales</taxon>
        <taxon>Alteromonadaceae</taxon>
        <taxon>Bowmanella</taxon>
    </lineage>
</organism>
<keyword evidence="1" id="KW-0472">Membrane</keyword>
<keyword evidence="3" id="KW-1185">Reference proteome</keyword>
<keyword evidence="1" id="KW-0812">Transmembrane</keyword>
<feature type="transmembrane region" description="Helical" evidence="1">
    <location>
        <begin position="83"/>
        <end position="103"/>
    </location>
</feature>
<dbReference type="RefSeq" id="WP_343846356.1">
    <property type="nucleotide sequence ID" value="NZ_BAAAEI010000021.1"/>
</dbReference>
<comment type="caution">
    <text evidence="2">The sequence shown here is derived from an EMBL/GenBank/DDBJ whole genome shotgun (WGS) entry which is preliminary data.</text>
</comment>
<name>A0ABN0XJZ0_9ALTE</name>
<feature type="transmembrane region" description="Helical" evidence="1">
    <location>
        <begin position="51"/>
        <end position="71"/>
    </location>
</feature>
<protein>
    <submittedName>
        <fullName evidence="2">Uncharacterized protein</fullName>
    </submittedName>
</protein>
<feature type="transmembrane region" description="Helical" evidence="1">
    <location>
        <begin position="12"/>
        <end position="31"/>
    </location>
</feature>
<proteinExistence type="predicted"/>
<dbReference type="Proteomes" id="UP001501757">
    <property type="component" value="Unassembled WGS sequence"/>
</dbReference>
<reference evidence="2 3" key="1">
    <citation type="journal article" date="2019" name="Int. J. Syst. Evol. Microbiol.">
        <title>The Global Catalogue of Microorganisms (GCM) 10K type strain sequencing project: providing services to taxonomists for standard genome sequencing and annotation.</title>
        <authorList>
            <consortium name="The Broad Institute Genomics Platform"/>
            <consortium name="The Broad Institute Genome Sequencing Center for Infectious Disease"/>
            <person name="Wu L."/>
            <person name="Ma J."/>
        </authorList>
    </citation>
    <scope>NUCLEOTIDE SEQUENCE [LARGE SCALE GENOMIC DNA]</scope>
    <source>
        <strain evidence="2 3">JCM 13378</strain>
    </source>
</reference>
<evidence type="ECO:0000313" key="3">
    <source>
        <dbReference type="Proteomes" id="UP001501757"/>
    </source>
</evidence>
<dbReference type="EMBL" id="BAAAEI010000021">
    <property type="protein sequence ID" value="GAA0365970.1"/>
    <property type="molecule type" value="Genomic_DNA"/>
</dbReference>
<evidence type="ECO:0000256" key="1">
    <source>
        <dbReference type="SAM" id="Phobius"/>
    </source>
</evidence>
<accession>A0ABN0XJZ0</accession>
<keyword evidence="1" id="KW-1133">Transmembrane helix</keyword>
<gene>
    <name evidence="2" type="ORF">GCM10009092_32890</name>
</gene>
<evidence type="ECO:0000313" key="2">
    <source>
        <dbReference type="EMBL" id="GAA0365970.1"/>
    </source>
</evidence>